<dbReference type="SUPFAM" id="SSF81383">
    <property type="entry name" value="F-box domain"/>
    <property type="match status" value="1"/>
</dbReference>
<dbReference type="Proteomes" id="UP000324897">
    <property type="component" value="Chromosome 4"/>
</dbReference>
<accession>A0A5J9VZ55</accession>
<reference evidence="1 2" key="1">
    <citation type="journal article" date="2019" name="Sci. Rep.">
        <title>A high-quality genome of Eragrostis curvula grass provides insights into Poaceae evolution and supports new strategies to enhance forage quality.</title>
        <authorList>
            <person name="Carballo J."/>
            <person name="Santos B.A.C.M."/>
            <person name="Zappacosta D."/>
            <person name="Garbus I."/>
            <person name="Selva J.P."/>
            <person name="Gallo C.A."/>
            <person name="Diaz A."/>
            <person name="Albertini E."/>
            <person name="Caccamo M."/>
            <person name="Echenique V."/>
        </authorList>
    </citation>
    <scope>NUCLEOTIDE SEQUENCE [LARGE SCALE GENOMIC DNA]</scope>
    <source>
        <strain evidence="2">cv. Victoria</strain>
        <tissue evidence="1">Leaf</tissue>
    </source>
</reference>
<dbReference type="Gramene" id="TVU40886">
    <property type="protein sequence ID" value="TVU40886"/>
    <property type="gene ID" value="EJB05_14369"/>
</dbReference>
<protein>
    <recommendedName>
        <fullName evidence="3">F-box domain-containing protein</fullName>
    </recommendedName>
</protein>
<feature type="non-terminal residue" evidence="1">
    <location>
        <position position="1"/>
    </location>
</feature>
<dbReference type="InterPro" id="IPR036047">
    <property type="entry name" value="F-box-like_dom_sf"/>
</dbReference>
<sequence>MEPPLRPPLELMDDAVAEILLRIPPDDSAHLFRSAAVCRPWRRILSDGAFRRRYRVLHRSPFLLGFLQNLCDDGSIPRFVFAAAAPRLPIPALRCRHGWALLRSLGPEGLIVWDPISGGHKEVAVPEYPYHWCNATVFCAATDGCNHRDCCGGPFTVVFVGTDNEQDVTWACTYLSETDAWSAPTILTEGSGCILEQRPSLLTADAIYFILDYSKRILQYDMTGQLTLSVIYAPDFYQRPEGIAIAADDGGLGFAGVKDGILSLWCWYAGPDSIAGWVQRSIQSFAEGTDTTVMSTNVGVFAIKLKSGHVRKLGVTGSYYSIVPYVSFCIPVIQVKLVALRNTDVSG</sequence>
<proteinExistence type="predicted"/>
<keyword evidence="2" id="KW-1185">Reference proteome</keyword>
<comment type="caution">
    <text evidence="1">The sequence shown here is derived from an EMBL/GenBank/DDBJ whole genome shotgun (WGS) entry which is preliminary data.</text>
</comment>
<name>A0A5J9VZ55_9POAL</name>
<evidence type="ECO:0000313" key="2">
    <source>
        <dbReference type="Proteomes" id="UP000324897"/>
    </source>
</evidence>
<organism evidence="1 2">
    <name type="scientific">Eragrostis curvula</name>
    <name type="common">weeping love grass</name>
    <dbReference type="NCBI Taxonomy" id="38414"/>
    <lineage>
        <taxon>Eukaryota</taxon>
        <taxon>Viridiplantae</taxon>
        <taxon>Streptophyta</taxon>
        <taxon>Embryophyta</taxon>
        <taxon>Tracheophyta</taxon>
        <taxon>Spermatophyta</taxon>
        <taxon>Magnoliopsida</taxon>
        <taxon>Liliopsida</taxon>
        <taxon>Poales</taxon>
        <taxon>Poaceae</taxon>
        <taxon>PACMAD clade</taxon>
        <taxon>Chloridoideae</taxon>
        <taxon>Eragrostideae</taxon>
        <taxon>Eragrostidinae</taxon>
        <taxon>Eragrostis</taxon>
    </lineage>
</organism>
<gene>
    <name evidence="1" type="ORF">EJB05_14369</name>
</gene>
<dbReference type="AlphaFoldDB" id="A0A5J9VZ55"/>
<evidence type="ECO:0008006" key="3">
    <source>
        <dbReference type="Google" id="ProtNLM"/>
    </source>
</evidence>
<evidence type="ECO:0000313" key="1">
    <source>
        <dbReference type="EMBL" id="TVU40886.1"/>
    </source>
</evidence>
<dbReference type="PANTHER" id="PTHR32133:SF408">
    <property type="entry name" value="OS07G0120400 PROTEIN"/>
    <property type="match status" value="1"/>
</dbReference>
<dbReference type="PANTHER" id="PTHR32133">
    <property type="entry name" value="OS07G0120400 PROTEIN"/>
    <property type="match status" value="1"/>
</dbReference>
<dbReference type="OrthoDB" id="10662378at2759"/>
<dbReference type="EMBL" id="RWGY01000007">
    <property type="protein sequence ID" value="TVU40886.1"/>
    <property type="molecule type" value="Genomic_DNA"/>
</dbReference>